<dbReference type="SUPFAM" id="SSF54189">
    <property type="entry name" value="Ribosomal proteins S24e, L23 and L15e"/>
    <property type="match status" value="1"/>
</dbReference>
<proteinExistence type="inferred from homology"/>
<dbReference type="AlphaFoldDB" id="A0A7R9Y967"/>
<dbReference type="PANTHER" id="PTHR12059:SF5">
    <property type="entry name" value="LARGE RIBOSOMAL SUBUNIT PROTEIN UL23M"/>
    <property type="match status" value="1"/>
</dbReference>
<dbReference type="InterPro" id="IPR013025">
    <property type="entry name" value="Ribosomal_uL23-like"/>
</dbReference>
<dbReference type="Pfam" id="PF00276">
    <property type="entry name" value="Ribosomal_L23"/>
    <property type="match status" value="1"/>
</dbReference>
<gene>
    <name evidence="5" type="ORF">PPYR1160_LOCUS1469</name>
</gene>
<accession>A0A7R9Y967</accession>
<dbReference type="GO" id="GO:0032543">
    <property type="term" value="P:mitochondrial translation"/>
    <property type="evidence" value="ECO:0007669"/>
    <property type="project" value="TreeGrafter"/>
</dbReference>
<organism evidence="5">
    <name type="scientific">Pinguiococcus pyrenoidosus</name>
    <dbReference type="NCBI Taxonomy" id="172671"/>
    <lineage>
        <taxon>Eukaryota</taxon>
        <taxon>Sar</taxon>
        <taxon>Stramenopiles</taxon>
        <taxon>Ochrophyta</taxon>
        <taxon>Pinguiophyceae</taxon>
        <taxon>Pinguiochrysidales</taxon>
        <taxon>Pinguiochrysidaceae</taxon>
        <taxon>Pinguiococcus</taxon>
    </lineage>
</organism>
<dbReference type="PANTHER" id="PTHR12059">
    <property type="entry name" value="RIBOSOMAL PROTEIN L23-RELATED"/>
    <property type="match status" value="1"/>
</dbReference>
<keyword evidence="2" id="KW-0689">Ribosomal protein</keyword>
<name>A0A7R9Y967_9STRA</name>
<sequence>MPLRQWFPNQPLVLLRAPCRRTMTAEFKVARNMAKPDIKEYLQKIYRIPVVRVATANMTGKTRRIVDYRGKQHSIKRPDYKKAWVQIETVPEEHFALFEQWNEERDKIVAASARDLGIRRIDGH</sequence>
<evidence type="ECO:0000256" key="1">
    <source>
        <dbReference type="ARBA" id="ARBA00006700"/>
    </source>
</evidence>
<evidence type="ECO:0000313" key="5">
    <source>
        <dbReference type="EMBL" id="CAD8251977.1"/>
    </source>
</evidence>
<evidence type="ECO:0000256" key="2">
    <source>
        <dbReference type="ARBA" id="ARBA00022980"/>
    </source>
</evidence>
<protein>
    <recommendedName>
        <fullName evidence="4">Large ribosomal subunit protein uL23m</fullName>
    </recommendedName>
</protein>
<dbReference type="GO" id="GO:0005762">
    <property type="term" value="C:mitochondrial large ribosomal subunit"/>
    <property type="evidence" value="ECO:0007669"/>
    <property type="project" value="TreeGrafter"/>
</dbReference>
<dbReference type="Gene3D" id="3.30.70.330">
    <property type="match status" value="1"/>
</dbReference>
<evidence type="ECO:0000256" key="4">
    <source>
        <dbReference type="ARBA" id="ARBA00039977"/>
    </source>
</evidence>
<comment type="similarity">
    <text evidence="1">Belongs to the universal ribosomal protein uL23 family.</text>
</comment>
<dbReference type="InterPro" id="IPR012677">
    <property type="entry name" value="Nucleotide-bd_a/b_plait_sf"/>
</dbReference>
<evidence type="ECO:0000256" key="3">
    <source>
        <dbReference type="ARBA" id="ARBA00023274"/>
    </source>
</evidence>
<dbReference type="InterPro" id="IPR012678">
    <property type="entry name" value="Ribosomal_uL23/eL15/eS24_sf"/>
</dbReference>
<dbReference type="EMBL" id="HBEA01001980">
    <property type="protein sequence ID" value="CAD8251977.1"/>
    <property type="molecule type" value="Transcribed_RNA"/>
</dbReference>
<reference evidence="5" key="1">
    <citation type="submission" date="2021-01" db="EMBL/GenBank/DDBJ databases">
        <authorList>
            <person name="Corre E."/>
            <person name="Pelletier E."/>
            <person name="Niang G."/>
            <person name="Scheremetjew M."/>
            <person name="Finn R."/>
            <person name="Kale V."/>
            <person name="Holt S."/>
            <person name="Cochrane G."/>
            <person name="Meng A."/>
            <person name="Brown T."/>
            <person name="Cohen L."/>
        </authorList>
    </citation>
    <scope>NUCLEOTIDE SEQUENCE</scope>
    <source>
        <strain evidence="5">CCMP2078</strain>
    </source>
</reference>
<keyword evidence="3" id="KW-0687">Ribonucleoprotein</keyword>
<dbReference type="GO" id="GO:0003735">
    <property type="term" value="F:structural constituent of ribosome"/>
    <property type="evidence" value="ECO:0007669"/>
    <property type="project" value="InterPro"/>
</dbReference>